<name>A0A834PCP2_VESPE</name>
<comment type="caution">
    <text evidence="2">The sequence shown here is derived from an EMBL/GenBank/DDBJ whole genome shotgun (WGS) entry which is preliminary data.</text>
</comment>
<evidence type="ECO:0000313" key="2">
    <source>
        <dbReference type="EMBL" id="KAF7435600.1"/>
    </source>
</evidence>
<sequence>MEDIKKYSGKQYRSGRSRGFIRSFSVISLGTRSPVTKVEAKVKRGYDKVKGSPPTGYLDPSDFPCSGVEKKRGWGLREGKWENDIKGGDGLTTMSSRNMKAERSSINVGPALLPRESKAGAP</sequence>
<protein>
    <submittedName>
        <fullName evidence="2">Uncharacterized protein</fullName>
    </submittedName>
</protein>
<keyword evidence="3" id="KW-1185">Reference proteome</keyword>
<reference evidence="2" key="1">
    <citation type="journal article" date="2020" name="G3 (Bethesda)">
        <title>High-Quality Assemblies for Three Invasive Social Wasps from the &lt;i&gt;Vespula&lt;/i&gt; Genus.</title>
        <authorList>
            <person name="Harrop T.W.R."/>
            <person name="Guhlin J."/>
            <person name="McLaughlin G.M."/>
            <person name="Permina E."/>
            <person name="Stockwell P."/>
            <person name="Gilligan J."/>
            <person name="Le Lec M.F."/>
            <person name="Gruber M.A.M."/>
            <person name="Quinn O."/>
            <person name="Lovegrove M."/>
            <person name="Duncan E.J."/>
            <person name="Remnant E.J."/>
            <person name="Van Eeckhoven J."/>
            <person name="Graham B."/>
            <person name="Knapp R.A."/>
            <person name="Langford K.W."/>
            <person name="Kronenberg Z."/>
            <person name="Press M.O."/>
            <person name="Eacker S.M."/>
            <person name="Wilson-Rankin E.E."/>
            <person name="Purcell J."/>
            <person name="Lester P.J."/>
            <person name="Dearden P.K."/>
        </authorList>
    </citation>
    <scope>NUCLEOTIDE SEQUENCE</scope>
    <source>
        <strain evidence="2">Volc-1</strain>
    </source>
</reference>
<dbReference type="AlphaFoldDB" id="A0A834PCP2"/>
<evidence type="ECO:0000256" key="1">
    <source>
        <dbReference type="SAM" id="MobiDB-lite"/>
    </source>
</evidence>
<dbReference type="EMBL" id="JACSDY010000002">
    <property type="protein sequence ID" value="KAF7435600.1"/>
    <property type="molecule type" value="Genomic_DNA"/>
</dbReference>
<evidence type="ECO:0000313" key="3">
    <source>
        <dbReference type="Proteomes" id="UP000600918"/>
    </source>
</evidence>
<organism evidence="2 3">
    <name type="scientific">Vespula pensylvanica</name>
    <name type="common">Western yellow jacket</name>
    <name type="synonym">Wasp</name>
    <dbReference type="NCBI Taxonomy" id="30213"/>
    <lineage>
        <taxon>Eukaryota</taxon>
        <taxon>Metazoa</taxon>
        <taxon>Ecdysozoa</taxon>
        <taxon>Arthropoda</taxon>
        <taxon>Hexapoda</taxon>
        <taxon>Insecta</taxon>
        <taxon>Pterygota</taxon>
        <taxon>Neoptera</taxon>
        <taxon>Endopterygota</taxon>
        <taxon>Hymenoptera</taxon>
        <taxon>Apocrita</taxon>
        <taxon>Aculeata</taxon>
        <taxon>Vespoidea</taxon>
        <taxon>Vespidae</taxon>
        <taxon>Vespinae</taxon>
        <taxon>Vespula</taxon>
    </lineage>
</organism>
<dbReference type="Proteomes" id="UP000600918">
    <property type="component" value="Unassembled WGS sequence"/>
</dbReference>
<proteinExistence type="predicted"/>
<feature type="region of interest" description="Disordered" evidence="1">
    <location>
        <begin position="85"/>
        <end position="122"/>
    </location>
</feature>
<accession>A0A834PCP2</accession>
<gene>
    <name evidence="2" type="ORF">H0235_003791</name>
</gene>